<comment type="similarity">
    <text evidence="2">Belongs to the cation transport ATPase (P-type) (TC 3.A.3) family. Type IV subfamily.</text>
</comment>
<dbReference type="NCBIfam" id="TIGR01652">
    <property type="entry name" value="ATPase-Plipid"/>
    <property type="match status" value="2"/>
</dbReference>
<proteinExistence type="inferred from homology"/>
<dbReference type="SFLD" id="SFLDS00003">
    <property type="entry name" value="Haloacid_Dehalogenase"/>
    <property type="match status" value="1"/>
</dbReference>
<evidence type="ECO:0000313" key="20">
    <source>
        <dbReference type="EMBL" id="TIA88377.1"/>
    </source>
</evidence>
<dbReference type="GO" id="GO:0035091">
    <property type="term" value="F:phosphatidylinositol binding"/>
    <property type="evidence" value="ECO:0007669"/>
    <property type="project" value="InterPro"/>
</dbReference>
<accession>A0A4T0FIS2</accession>
<dbReference type="SUPFAM" id="SSF64268">
    <property type="entry name" value="PX domain"/>
    <property type="match status" value="1"/>
</dbReference>
<dbReference type="SUPFAM" id="SSF56784">
    <property type="entry name" value="HAD-like"/>
    <property type="match status" value="1"/>
</dbReference>
<dbReference type="SUPFAM" id="SSF81665">
    <property type="entry name" value="Calcium ATPase, transmembrane domain M"/>
    <property type="match status" value="1"/>
</dbReference>
<feature type="transmembrane region" description="Helical" evidence="17">
    <location>
        <begin position="2443"/>
        <end position="2464"/>
    </location>
</feature>
<dbReference type="GO" id="GO:0007165">
    <property type="term" value="P:signal transduction"/>
    <property type="evidence" value="ECO:0007669"/>
    <property type="project" value="InterPro"/>
</dbReference>
<dbReference type="Gene3D" id="3.40.1110.10">
    <property type="entry name" value="Calcium-transporting ATPase, cytoplasmic domain N"/>
    <property type="match status" value="2"/>
</dbReference>
<keyword evidence="10" id="KW-1278">Translocase</keyword>
<dbReference type="GO" id="GO:0016887">
    <property type="term" value="F:ATP hydrolysis activity"/>
    <property type="evidence" value="ECO:0007669"/>
    <property type="project" value="InterPro"/>
</dbReference>
<feature type="compositionally biased region" description="Basic and acidic residues" evidence="16">
    <location>
        <begin position="644"/>
        <end position="676"/>
    </location>
</feature>
<feature type="region of interest" description="Disordered" evidence="16">
    <location>
        <begin position="889"/>
        <end position="922"/>
    </location>
</feature>
<feature type="region of interest" description="Disordered" evidence="16">
    <location>
        <begin position="1725"/>
        <end position="1789"/>
    </location>
</feature>
<feature type="region of interest" description="Disordered" evidence="16">
    <location>
        <begin position="588"/>
        <end position="700"/>
    </location>
</feature>
<feature type="compositionally biased region" description="Polar residues" evidence="16">
    <location>
        <begin position="2103"/>
        <end position="2121"/>
    </location>
</feature>
<feature type="compositionally biased region" description="Basic and acidic residues" evidence="16">
    <location>
        <begin position="536"/>
        <end position="554"/>
    </location>
</feature>
<feature type="transmembrane region" description="Helical" evidence="17">
    <location>
        <begin position="1564"/>
        <end position="1585"/>
    </location>
</feature>
<evidence type="ECO:0000256" key="17">
    <source>
        <dbReference type="SAM" id="Phobius"/>
    </source>
</evidence>
<dbReference type="CDD" id="cd13277">
    <property type="entry name" value="PH_Bem3"/>
    <property type="match status" value="1"/>
</dbReference>
<feature type="region of interest" description="Disordered" evidence="16">
    <location>
        <begin position="959"/>
        <end position="1033"/>
    </location>
</feature>
<feature type="compositionally biased region" description="Polar residues" evidence="16">
    <location>
        <begin position="159"/>
        <end position="170"/>
    </location>
</feature>
<feature type="region of interest" description="Disordered" evidence="16">
    <location>
        <begin position="2094"/>
        <end position="2123"/>
    </location>
</feature>
<feature type="compositionally biased region" description="Basic and acidic residues" evidence="16">
    <location>
        <begin position="1778"/>
        <end position="1789"/>
    </location>
</feature>
<dbReference type="Pfam" id="PF16209">
    <property type="entry name" value="PhoLip_ATPase_N"/>
    <property type="match status" value="1"/>
</dbReference>
<protein>
    <recommendedName>
        <fullName evidence="3">P-type phospholipid transporter</fullName>
        <ecNumber evidence="3">7.6.2.1</ecNumber>
    </recommendedName>
</protein>
<dbReference type="SUPFAM" id="SSF50729">
    <property type="entry name" value="PH domain-like"/>
    <property type="match status" value="1"/>
</dbReference>
<dbReference type="PROSITE" id="PS50003">
    <property type="entry name" value="PH_DOMAIN"/>
    <property type="match status" value="1"/>
</dbReference>
<feature type="region of interest" description="Disordered" evidence="16">
    <location>
        <begin position="2565"/>
        <end position="2614"/>
    </location>
</feature>
<dbReference type="PROSITE" id="PS00154">
    <property type="entry name" value="ATPASE_E1_E2"/>
    <property type="match status" value="1"/>
</dbReference>
<keyword evidence="21" id="KW-1185">Reference proteome</keyword>
<feature type="transmembrane region" description="Helical" evidence="17">
    <location>
        <begin position="2376"/>
        <end position="2397"/>
    </location>
</feature>
<dbReference type="GO" id="GO:0005886">
    <property type="term" value="C:plasma membrane"/>
    <property type="evidence" value="ECO:0007669"/>
    <property type="project" value="TreeGrafter"/>
</dbReference>
<dbReference type="SFLD" id="SFLDF00027">
    <property type="entry name" value="p-type_atpase"/>
    <property type="match status" value="1"/>
</dbReference>
<dbReference type="GO" id="GO:0140326">
    <property type="term" value="F:ATPase-coupled intramembrane lipid transporter activity"/>
    <property type="evidence" value="ECO:0007669"/>
    <property type="project" value="UniProtKB-EC"/>
</dbReference>
<keyword evidence="11 17" id="KW-1133">Transmembrane helix</keyword>
<feature type="region of interest" description="Disordered" evidence="16">
    <location>
        <begin position="1302"/>
        <end position="1402"/>
    </location>
</feature>
<evidence type="ECO:0000256" key="11">
    <source>
        <dbReference type="ARBA" id="ARBA00022989"/>
    </source>
</evidence>
<evidence type="ECO:0000259" key="18">
    <source>
        <dbReference type="PROSITE" id="PS50003"/>
    </source>
</evidence>
<dbReference type="SUPFAM" id="SSF81653">
    <property type="entry name" value="Calcium ATPase, transduction domain A"/>
    <property type="match status" value="1"/>
</dbReference>
<evidence type="ECO:0000256" key="12">
    <source>
        <dbReference type="ARBA" id="ARBA00023136"/>
    </source>
</evidence>
<dbReference type="InterPro" id="IPR032630">
    <property type="entry name" value="P_typ_ATPase_c"/>
</dbReference>
<evidence type="ECO:0000256" key="16">
    <source>
        <dbReference type="SAM" id="MobiDB-lite"/>
    </source>
</evidence>
<dbReference type="InterPro" id="IPR023299">
    <property type="entry name" value="ATPase_P-typ_cyto_dom_N"/>
</dbReference>
<evidence type="ECO:0000256" key="7">
    <source>
        <dbReference type="ARBA" id="ARBA00022741"/>
    </source>
</evidence>
<dbReference type="InterPro" id="IPR036871">
    <property type="entry name" value="PX_dom_sf"/>
</dbReference>
<evidence type="ECO:0000256" key="2">
    <source>
        <dbReference type="ARBA" id="ARBA00008109"/>
    </source>
</evidence>
<dbReference type="Pfam" id="PF16212">
    <property type="entry name" value="PhoLip_ATPase_C"/>
    <property type="match status" value="1"/>
</dbReference>
<reference evidence="20 21" key="1">
    <citation type="submission" date="2019-03" db="EMBL/GenBank/DDBJ databases">
        <title>Sequencing 23 genomes of Wallemia ichthyophaga.</title>
        <authorList>
            <person name="Gostincar C."/>
        </authorList>
    </citation>
    <scope>NUCLEOTIDE SEQUENCE [LARGE SCALE GENOMIC DNA]</scope>
    <source>
        <strain evidence="20 21">EXF-5753</strain>
    </source>
</reference>
<dbReference type="PANTHER" id="PTHR24092:SF153">
    <property type="entry name" value="PHOSPHOLIPID-TRANSPORTING ATPASE"/>
    <property type="match status" value="1"/>
</dbReference>
<evidence type="ECO:0000256" key="8">
    <source>
        <dbReference type="ARBA" id="ARBA00022840"/>
    </source>
</evidence>
<gene>
    <name evidence="20" type="ORF">E3P99_02646</name>
</gene>
<feature type="region of interest" description="Disordered" evidence="16">
    <location>
        <begin position="121"/>
        <end position="147"/>
    </location>
</feature>
<dbReference type="InterPro" id="IPR011993">
    <property type="entry name" value="PH-like_dom_sf"/>
</dbReference>
<feature type="compositionally biased region" description="Basic and acidic residues" evidence="16">
    <location>
        <begin position="604"/>
        <end position="613"/>
    </location>
</feature>
<dbReference type="InterPro" id="IPR001757">
    <property type="entry name" value="P_typ_ATPase"/>
</dbReference>
<dbReference type="PROSITE" id="PS50238">
    <property type="entry name" value="RHOGAP"/>
    <property type="match status" value="1"/>
</dbReference>
<keyword evidence="7 15" id="KW-0547">Nucleotide-binding</keyword>
<feature type="compositionally biased region" description="Low complexity" evidence="16">
    <location>
        <begin position="1023"/>
        <end position="1033"/>
    </location>
</feature>
<feature type="transmembrane region" description="Helical" evidence="17">
    <location>
        <begin position="2291"/>
        <end position="2312"/>
    </location>
</feature>
<feature type="transmembrane region" description="Helical" evidence="17">
    <location>
        <begin position="2263"/>
        <end position="2285"/>
    </location>
</feature>
<dbReference type="Pfam" id="PF00169">
    <property type="entry name" value="PH"/>
    <property type="match status" value="1"/>
</dbReference>
<evidence type="ECO:0000256" key="1">
    <source>
        <dbReference type="ARBA" id="ARBA00004141"/>
    </source>
</evidence>
<comment type="caution">
    <text evidence="20">The sequence shown here is derived from an EMBL/GenBank/DDBJ whole genome shotgun (WGS) entry which is preliminary data.</text>
</comment>
<dbReference type="InterPro" id="IPR044492">
    <property type="entry name" value="P_typ_ATPase_HD_dom"/>
</dbReference>
<keyword evidence="6" id="KW-0479">Metal-binding</keyword>
<feature type="compositionally biased region" description="Polar residues" evidence="16">
    <location>
        <begin position="521"/>
        <end position="535"/>
    </location>
</feature>
<evidence type="ECO:0000256" key="14">
    <source>
        <dbReference type="ARBA" id="ARBA00049128"/>
    </source>
</evidence>
<feature type="region of interest" description="Disordered" evidence="16">
    <location>
        <begin position="159"/>
        <end position="215"/>
    </location>
</feature>
<comment type="subcellular location">
    <subcellularLocation>
        <location evidence="1">Membrane</location>
        <topology evidence="1">Multi-pass membrane protein</topology>
    </subcellularLocation>
</comment>
<dbReference type="NCBIfam" id="TIGR01494">
    <property type="entry name" value="ATPase_P-type"/>
    <property type="match status" value="1"/>
</dbReference>
<organism evidence="20 21">
    <name type="scientific">Wallemia hederae</name>
    <dbReference type="NCBI Taxonomy" id="1540922"/>
    <lineage>
        <taxon>Eukaryota</taxon>
        <taxon>Fungi</taxon>
        <taxon>Dikarya</taxon>
        <taxon>Basidiomycota</taxon>
        <taxon>Wallemiomycotina</taxon>
        <taxon>Wallemiomycetes</taxon>
        <taxon>Wallemiales</taxon>
        <taxon>Wallemiaceae</taxon>
        <taxon>Wallemia</taxon>
    </lineage>
</organism>
<dbReference type="InterPro" id="IPR036412">
    <property type="entry name" value="HAD-like_sf"/>
</dbReference>
<dbReference type="SUPFAM" id="SSF48350">
    <property type="entry name" value="GTPase activation domain, GAP"/>
    <property type="match status" value="1"/>
</dbReference>
<feature type="binding site" evidence="15">
    <location>
        <position position="2319"/>
    </location>
    <ligand>
        <name>ATP</name>
        <dbReference type="ChEBI" id="CHEBI:30616"/>
    </ligand>
</feature>
<feature type="compositionally biased region" description="Polar residues" evidence="16">
    <location>
        <begin position="2591"/>
        <end position="2600"/>
    </location>
</feature>
<dbReference type="GO" id="GO:0045332">
    <property type="term" value="P:phospholipid translocation"/>
    <property type="evidence" value="ECO:0007669"/>
    <property type="project" value="TreeGrafter"/>
</dbReference>
<evidence type="ECO:0000256" key="6">
    <source>
        <dbReference type="ARBA" id="ARBA00022723"/>
    </source>
</evidence>
<evidence type="ECO:0000256" key="4">
    <source>
        <dbReference type="ARBA" id="ARBA00022468"/>
    </source>
</evidence>
<keyword evidence="4" id="KW-0343">GTPase activation</keyword>
<dbReference type="Gene3D" id="1.10.555.10">
    <property type="entry name" value="Rho GTPase activation protein"/>
    <property type="match status" value="1"/>
</dbReference>
<dbReference type="Gene3D" id="2.30.29.30">
    <property type="entry name" value="Pleckstrin-homology domain (PH domain)/Phosphotyrosine-binding domain (PTB)"/>
    <property type="match status" value="1"/>
</dbReference>
<feature type="domain" description="PH" evidence="18">
    <location>
        <begin position="363"/>
        <end position="478"/>
    </location>
</feature>
<feature type="compositionally biased region" description="Acidic residues" evidence="16">
    <location>
        <begin position="895"/>
        <end position="906"/>
    </location>
</feature>
<dbReference type="InterPro" id="IPR000198">
    <property type="entry name" value="RhoGAP_dom"/>
</dbReference>
<dbReference type="Proteomes" id="UP000310189">
    <property type="component" value="Unassembled WGS sequence"/>
</dbReference>
<feature type="compositionally biased region" description="Polar residues" evidence="16">
    <location>
        <begin position="555"/>
        <end position="564"/>
    </location>
</feature>
<dbReference type="InterPro" id="IPR023298">
    <property type="entry name" value="ATPase_P-typ_TM_dom_sf"/>
</dbReference>
<dbReference type="InterPro" id="IPR008250">
    <property type="entry name" value="ATPase_P-typ_transduc_dom_A_sf"/>
</dbReference>
<feature type="transmembrane region" description="Helical" evidence="17">
    <location>
        <begin position="2340"/>
        <end position="2364"/>
    </location>
</feature>
<feature type="transmembrane region" description="Helical" evidence="17">
    <location>
        <begin position="1612"/>
        <end position="1632"/>
    </location>
</feature>
<dbReference type="SMART" id="SM00324">
    <property type="entry name" value="RhoGAP"/>
    <property type="match status" value="1"/>
</dbReference>
<dbReference type="PRINTS" id="PR00119">
    <property type="entry name" value="CATATPASE"/>
</dbReference>
<keyword evidence="9" id="KW-0460">Magnesium</keyword>
<dbReference type="Pfam" id="PF00620">
    <property type="entry name" value="RhoGAP"/>
    <property type="match status" value="1"/>
</dbReference>
<comment type="catalytic activity">
    <reaction evidence="13">
        <text>ATP + H2O + phospholipidSide 1 = ADP + phosphate + phospholipidSide 2.</text>
        <dbReference type="EC" id="7.6.2.1"/>
    </reaction>
</comment>
<feature type="domain" description="Rho-GAP" evidence="19">
    <location>
        <begin position="704"/>
        <end position="918"/>
    </location>
</feature>
<keyword evidence="5 17" id="KW-0812">Transmembrane</keyword>
<feature type="compositionally biased region" description="Basic and acidic residues" evidence="16">
    <location>
        <begin position="1743"/>
        <end position="1767"/>
    </location>
</feature>
<dbReference type="InterPro" id="IPR008936">
    <property type="entry name" value="Rho_GTPase_activation_prot"/>
</dbReference>
<feature type="region of interest" description="Disordered" evidence="16">
    <location>
        <begin position="508"/>
        <end position="569"/>
    </location>
</feature>
<dbReference type="EMBL" id="SPNW01000039">
    <property type="protein sequence ID" value="TIA88377.1"/>
    <property type="molecule type" value="Genomic_DNA"/>
</dbReference>
<dbReference type="InterPro" id="IPR023214">
    <property type="entry name" value="HAD_sf"/>
</dbReference>
<dbReference type="SMART" id="SM00233">
    <property type="entry name" value="PH"/>
    <property type="match status" value="1"/>
</dbReference>
<comment type="catalytic activity">
    <reaction evidence="14">
        <text>a 1,2-diacyl-sn-glycero-3-phosphoethanolamine(out) + ATP + H2O = a 1,2-diacyl-sn-glycero-3-phosphoethanolamine(in) + ADP + phosphate + H(+)</text>
        <dbReference type="Rhea" id="RHEA:66132"/>
        <dbReference type="ChEBI" id="CHEBI:15377"/>
        <dbReference type="ChEBI" id="CHEBI:15378"/>
        <dbReference type="ChEBI" id="CHEBI:30616"/>
        <dbReference type="ChEBI" id="CHEBI:43474"/>
        <dbReference type="ChEBI" id="CHEBI:64612"/>
        <dbReference type="ChEBI" id="CHEBI:456216"/>
    </reaction>
    <physiologicalReaction direction="left-to-right" evidence="14">
        <dbReference type="Rhea" id="RHEA:66133"/>
    </physiologicalReaction>
</comment>
<dbReference type="Gene3D" id="3.30.1520.10">
    <property type="entry name" value="Phox-like domain"/>
    <property type="match status" value="1"/>
</dbReference>
<dbReference type="CDD" id="cd06093">
    <property type="entry name" value="PX_domain"/>
    <property type="match status" value="1"/>
</dbReference>
<evidence type="ECO:0000313" key="21">
    <source>
        <dbReference type="Proteomes" id="UP000310189"/>
    </source>
</evidence>
<dbReference type="FunFam" id="3.40.50.1000:FF:000001">
    <property type="entry name" value="Phospholipid-transporting ATPase IC"/>
    <property type="match status" value="1"/>
</dbReference>
<keyword evidence="8 15" id="KW-0067">ATP-binding</keyword>
<evidence type="ECO:0000259" key="19">
    <source>
        <dbReference type="PROSITE" id="PS50238"/>
    </source>
</evidence>
<evidence type="ECO:0000256" key="13">
    <source>
        <dbReference type="ARBA" id="ARBA00034036"/>
    </source>
</evidence>
<feature type="compositionally biased region" description="Low complexity" evidence="16">
    <location>
        <begin position="176"/>
        <end position="196"/>
    </location>
</feature>
<feature type="transmembrane region" description="Helical" evidence="17">
    <location>
        <begin position="1217"/>
        <end position="1235"/>
    </location>
</feature>
<dbReference type="GO" id="GO:0005524">
    <property type="term" value="F:ATP binding"/>
    <property type="evidence" value="ECO:0007669"/>
    <property type="project" value="UniProtKB-KW"/>
</dbReference>
<dbReference type="Gene3D" id="3.40.50.1000">
    <property type="entry name" value="HAD superfamily/HAD-like"/>
    <property type="match status" value="2"/>
</dbReference>
<dbReference type="EC" id="7.6.2.1" evidence="3"/>
<feature type="transmembrane region" description="Helical" evidence="17">
    <location>
        <begin position="2404"/>
        <end position="2423"/>
    </location>
</feature>
<evidence type="ECO:0000256" key="3">
    <source>
        <dbReference type="ARBA" id="ARBA00012189"/>
    </source>
</evidence>
<dbReference type="Gene3D" id="2.70.150.10">
    <property type="entry name" value="Calcium-transporting ATPase, cytoplasmic transduction domain A"/>
    <property type="match status" value="1"/>
</dbReference>
<dbReference type="InterPro" id="IPR001849">
    <property type="entry name" value="PH_domain"/>
</dbReference>
<dbReference type="Pfam" id="PF13246">
    <property type="entry name" value="Cation_ATPase"/>
    <property type="match status" value="2"/>
</dbReference>
<evidence type="ECO:0000256" key="10">
    <source>
        <dbReference type="ARBA" id="ARBA00022967"/>
    </source>
</evidence>
<dbReference type="SFLD" id="SFLDG00002">
    <property type="entry name" value="C1.7:_P-type_atpase_like"/>
    <property type="match status" value="1"/>
</dbReference>
<dbReference type="InterPro" id="IPR006539">
    <property type="entry name" value="P-type_ATPase_IV"/>
</dbReference>
<name>A0A4T0FIS2_9BASI</name>
<feature type="region of interest" description="Disordered" evidence="16">
    <location>
        <begin position="2513"/>
        <end position="2542"/>
    </location>
</feature>
<dbReference type="InterPro" id="IPR018303">
    <property type="entry name" value="ATPase_P-typ_P_site"/>
</dbReference>
<dbReference type="InterPro" id="IPR032631">
    <property type="entry name" value="P-type_ATPase_N"/>
</dbReference>
<dbReference type="GO" id="GO:0005096">
    <property type="term" value="F:GTPase activator activity"/>
    <property type="evidence" value="ECO:0007669"/>
    <property type="project" value="UniProtKB-KW"/>
</dbReference>
<evidence type="ECO:0000256" key="15">
    <source>
        <dbReference type="PIRSR" id="PIRSR606539-2"/>
    </source>
</evidence>
<evidence type="ECO:0000256" key="9">
    <source>
        <dbReference type="ARBA" id="ARBA00022842"/>
    </source>
</evidence>
<feature type="region of interest" description="Disordered" evidence="16">
    <location>
        <begin position="483"/>
        <end position="502"/>
    </location>
</feature>
<sequence length="2614" mass="293923">MASSSSKILTLKDILDLKQEDPLLFLLQERNNLANQNNQLWGLIDKQKSTINRLNDELDTLPYNQQPVSPPEIIAPKPVHLNKQQLLTQSPPPKKPYMQSNHSYDDAINKYPIKPAMLSAMEKAQHSQQPVQHAPPPKPGPYMQQFNHSFNTLPQVRSHYQQYSPQQSAIPPSLKPAVAPAQTAPAATVAAQQQQPQQPPPVQPPTQQRSPKEDKSVFKLTPTLIPTLKLAVLSSSIKPNKDNKDSYSFTISVKYEQSHAEWKVDKSYDSIYALDIKVREIIKKPYFKHTKGRMLNLPDKNTFKDRSPNKVIHQKILLESYFNSIISIPHTYSIIPKNSATPHMELAAFLSSDFVKSGAQQINGHKDGYLTKKGKNFGGWKARYFVIGREGILDYYEQRGGSHIGSIRIHDASIGRQHPSKVSSDSSSTNEQENAFKHAFLIIERHEVNQKEKDRHILCAENDQERDTWINTLLWHQRAHSNAAASSPIFPHENPTSPVSAGLIEETTPNLAAGGLKRRNTSSTKPRSREGGTSSRDGERPRTSESKAKSRDDIQPSNPVSLTSLPPDVASKFSIPKELADARQIGQADPLGMSQPNDSSHSLPPREDSKIAYDKSPLGVSNGGSKDKKDGKHGKPMNGATIVEGEKFHESSESVDETKDKSEKQDKSDKQHDRERKAKSRGFWGAFSGSSKDKSTPKQPVFGVPINDSLQQAQIAGLPAVVFRCIQYLQHVKADEEEGIYRLSGSSTQVKGLKERYNSEGDIDLVESDDFFDPHAITGLLKLYFRELPASVLTRELHFKFIQVADIPDPKKRVEELGRLVSLLPIANYALLRALISHLTDIVSNEERNRMSLRNVGIVFSPTLGIPAPLFGLFLTEFKYVFNVTDDGKPAPIEDSSDEEEEEEENRESIASTAKPSFETTPTEIIEDETVDVLMPAPKIHTEKKKTPAPIKTTALNTEATQAAPLSPLQPIPPRPSRQRRDNRNSALYDDVNVDSMLGLRPKNIPSKVGVESSFDEGRGNDNDNSNGNGNNNQDDSFALADIRILYFHSEELSLLFYIDKVILYSTRTYIRYPHYLSCGSLISITTTAMIGKRSTERLPTSTPTKPGIFQKWDEFSVEKLFASKKRKPTPRSVYLNSPLPYESTLGKKTWTEKLLHPKATHHVGPEWVYTTNQIISSKYTILTFVPRNLLEQFRRVANLFFLGIAILQFFPKFSTINGGVVILPLIIIVFITACKDGYEDIKRHQSDRKVNHSKVKILKGKHGENHHSEYHYHNFNHMEAKAKTFTGGLPKGTKLGKLRLKKKSKNRDHLPPPNIPDAVTSVDDERKFEDDQIGSHNVGNAPEFNDTSDFNGRQLGLVDDLENPRTYTPPPPPAQLPTGPVPEHEGDEDFGEEDDDEDEAGNRWKTMLWEDVRVGDFVKIHNNEPFPADIVICSTSEEEDVCFVETKNLDGETNLKSRHAIPQLAHFRSPADIARECHGYRIDSEPADVNMFKLNAAVVKEGEHPVKCPVDLSTMLLRGTVLRNTKWVIGVVLFTGSDTKIIANSGITPSKRAKTERLMDPQVGINLALLAIMCAFCAIVAYTLEVDDQRNGAYWTYLDDRSGDNPSANGVFTFFNGLITFQNIVPISLYISMEFVRTCQAGWIYLDKDMKYKKNGYRAVARSWNLSDELGQIQYIFSDKTGTLTQNSMIFRECSIAGKVYKSDSANVVESKLEMSPHVAASIVDSETPLKKTKTNSESNSSDEHEARINDHTADERSEAESERPVFHSTALYGDIRGGEDGDEGAERRSQDVDAFLTCLALCHTALAAEKEDGTLDYKAQSPDESALVQGAADIGYVFKGRDRNILKLQTPFTGDGIDHYELLNVLEFSSARKRMSVVVRKLSAKRAQMKIDMANNVAQGERNPKVPLEDDDEEESEIVLLTKGADNVIFERCEDTIHNRGLKDATDKDLSLFASEGLRTLCLGYRVVPTDEYEEWSKAYNEATVALDDRENLMETQASLFETNLTLLGATAIEDKLQDGVPETIRDLKRAGIKVWVATGDKLETAIAIGYSTQLLTNDNNLIIVRGGEYGDRNSAYAQMRRAMDQFFPAENIPGRLRNQPPDNNYDMSSKRSSTQSHAMSGMESLVGANNGQREGGFALVIDGAALTHALSEPWSKDLLLNLALKCKSVVCCRVSPLQKALVVRLIKDNLDTMTLAIGDGANDVSMIQAAHVGIGIAGEEGLQAVNSSDYAIAQFRFLKKLLLVHGHWCYYRNSNSILNFWFKNIIGVGVLFWYQFFCAYSTSYVFEYVYLLLWNVFWTLCPVIGIGLFDRNLDDKVLMAVPELYKYGRKGQYFNSWLFVLYMFEGIVQSVIIFFFTYYAYMSPTTRNDGFDTYIYEMSTTMVIATVTACNLFSGMNVHAWTWWIVFGVFFGIVFVWAFTGVYSALSPQLVWTNLYGNDYFVFHSALFWFCTIFTVVLSLMPRYVFKAYKFQFHPDDINIMQYVQKMDDHHDFENDPLMQSYLQNAHDKDYDYPPNRPSSARSGQRIDMSTGERSTGRNAAFGFDQEEGGYALQRLQSHLSETSSQFHRRPSAHDAQSRRRKFKRKTNSWTSRTVESFKTAMPSMRKSKNA</sequence>
<feature type="compositionally biased region" description="Acidic residues" evidence="16">
    <location>
        <begin position="1386"/>
        <end position="1400"/>
    </location>
</feature>
<keyword evidence="12 17" id="KW-0472">Membrane</keyword>
<dbReference type="SUPFAM" id="SSF81660">
    <property type="entry name" value="Metal cation-transporting ATPase, ATP-binding domain N"/>
    <property type="match status" value="1"/>
</dbReference>
<dbReference type="OrthoDB" id="377733at2759"/>
<evidence type="ECO:0000256" key="5">
    <source>
        <dbReference type="ARBA" id="ARBA00022692"/>
    </source>
</evidence>
<dbReference type="PANTHER" id="PTHR24092">
    <property type="entry name" value="PROBABLE PHOSPHOLIPID-TRANSPORTING ATPASE"/>
    <property type="match status" value="1"/>
</dbReference>
<dbReference type="GO" id="GO:0000287">
    <property type="term" value="F:magnesium ion binding"/>
    <property type="evidence" value="ECO:0007669"/>
    <property type="project" value="InterPro"/>
</dbReference>